<keyword evidence="2" id="KW-1133">Transmembrane helix</keyword>
<name>A0A510WB47_ENTTH</name>
<dbReference type="NCBIfam" id="NF037933">
    <property type="entry name" value="EpaQ_fam"/>
    <property type="match status" value="1"/>
</dbReference>
<dbReference type="RefSeq" id="WP_169819306.1">
    <property type="nucleotide sequence ID" value="NZ_BJUG01000003.1"/>
</dbReference>
<feature type="transmembrane region" description="Helical" evidence="2">
    <location>
        <begin position="12"/>
        <end position="32"/>
    </location>
</feature>
<feature type="transmembrane region" description="Helical" evidence="2">
    <location>
        <begin position="44"/>
        <end position="61"/>
    </location>
</feature>
<proteinExistence type="predicted"/>
<feature type="transmembrane region" description="Helical" evidence="2">
    <location>
        <begin position="186"/>
        <end position="205"/>
    </location>
</feature>
<protein>
    <recommendedName>
        <fullName evidence="5">EpaQ family protein</fullName>
    </recommendedName>
</protein>
<keyword evidence="2" id="KW-0472">Membrane</keyword>
<accession>A0A510WB47</accession>
<feature type="transmembrane region" description="Helical" evidence="2">
    <location>
        <begin position="364"/>
        <end position="382"/>
    </location>
</feature>
<dbReference type="EMBL" id="BJUG01000003">
    <property type="protein sequence ID" value="GEK36434.1"/>
    <property type="molecule type" value="Genomic_DNA"/>
</dbReference>
<feature type="transmembrane region" description="Helical" evidence="2">
    <location>
        <begin position="120"/>
        <end position="138"/>
    </location>
</feature>
<evidence type="ECO:0000256" key="2">
    <source>
        <dbReference type="SAM" id="Phobius"/>
    </source>
</evidence>
<evidence type="ECO:0000313" key="4">
    <source>
        <dbReference type="Proteomes" id="UP000321361"/>
    </source>
</evidence>
<comment type="caution">
    <text evidence="3">The sequence shown here is derived from an EMBL/GenBank/DDBJ whole genome shotgun (WGS) entry which is preliminary data.</text>
</comment>
<feature type="transmembrane region" description="Helical" evidence="2">
    <location>
        <begin position="68"/>
        <end position="84"/>
    </location>
</feature>
<evidence type="ECO:0000256" key="1">
    <source>
        <dbReference type="SAM" id="MobiDB-lite"/>
    </source>
</evidence>
<keyword evidence="2" id="KW-0812">Transmembrane</keyword>
<gene>
    <name evidence="3" type="ORF">ETH01_07210</name>
</gene>
<evidence type="ECO:0008006" key="5">
    <source>
        <dbReference type="Google" id="ProtNLM"/>
    </source>
</evidence>
<feature type="compositionally biased region" description="Acidic residues" evidence="1">
    <location>
        <begin position="394"/>
        <end position="405"/>
    </location>
</feature>
<feature type="transmembrane region" description="Helical" evidence="2">
    <location>
        <begin position="236"/>
        <end position="254"/>
    </location>
</feature>
<sequence>MQKILRKMINEMSVAWLLLLVGSLYFIWTVGLSNNTALFLYENSSQLILGGIAVLFLLNVYKARGIDFIFIGIGFLFFFFFSYFREVRSASFYTDMMIPLIIAFVLSIKWIEFGKIDRAVFLLLFSVVLTVTVYRVFTEIPIREGQSIWSPGNKLSDIWINTNTIGASVMTLAFLISGFASSFEKWYIRLLSVPAVVAAFATIWVCQSRGALVALIVFILLDLIPKSFMRVTRAPFIIYTVTAVAALPLSYFAAASKEVNLFTGREEIWADFYQTLAAKTQQVLVGMKPYFYTKRANQVLGNHNSYNSFLNLYGVIGLAIVVTLLLIFIGRRTLKGDLSNGQLTFIWAFFGIMTQSFMEDTLTSFAWLPIIYLLLGMSVHRFDQPTEMQKVPDELETTDESFENPEENHNEFSRMKKYHH</sequence>
<evidence type="ECO:0000313" key="3">
    <source>
        <dbReference type="EMBL" id="GEK36434.1"/>
    </source>
</evidence>
<feature type="region of interest" description="Disordered" evidence="1">
    <location>
        <begin position="392"/>
        <end position="420"/>
    </location>
</feature>
<reference evidence="3 4" key="1">
    <citation type="submission" date="2019-07" db="EMBL/GenBank/DDBJ databases">
        <title>Whole genome shotgun sequence of Enterococcus thailandicus NBRC 101867.</title>
        <authorList>
            <person name="Hosoyama A."/>
            <person name="Uohara A."/>
            <person name="Ohji S."/>
            <person name="Ichikawa N."/>
        </authorList>
    </citation>
    <scope>NUCLEOTIDE SEQUENCE [LARGE SCALE GENOMIC DNA]</scope>
    <source>
        <strain evidence="3 4">NBRC 101867</strain>
    </source>
</reference>
<feature type="transmembrane region" description="Helical" evidence="2">
    <location>
        <begin position="341"/>
        <end position="358"/>
    </location>
</feature>
<dbReference type="Proteomes" id="UP000321361">
    <property type="component" value="Unassembled WGS sequence"/>
</dbReference>
<feature type="transmembrane region" description="Helical" evidence="2">
    <location>
        <begin position="90"/>
        <end position="108"/>
    </location>
</feature>
<feature type="transmembrane region" description="Helical" evidence="2">
    <location>
        <begin position="158"/>
        <end position="179"/>
    </location>
</feature>
<dbReference type="AlphaFoldDB" id="A0A510WB47"/>
<organism evidence="3 4">
    <name type="scientific">Enterococcus thailandicus</name>
    <dbReference type="NCBI Taxonomy" id="417368"/>
    <lineage>
        <taxon>Bacteria</taxon>
        <taxon>Bacillati</taxon>
        <taxon>Bacillota</taxon>
        <taxon>Bacilli</taxon>
        <taxon>Lactobacillales</taxon>
        <taxon>Enterococcaceae</taxon>
        <taxon>Enterococcus</taxon>
    </lineage>
</organism>
<feature type="transmembrane region" description="Helical" evidence="2">
    <location>
        <begin position="310"/>
        <end position="329"/>
    </location>
</feature>
<feature type="transmembrane region" description="Helical" evidence="2">
    <location>
        <begin position="211"/>
        <end position="229"/>
    </location>
</feature>